<gene>
    <name evidence="2" type="ORF">ACFQJC_17255</name>
</gene>
<proteinExistence type="predicted"/>
<evidence type="ECO:0000256" key="1">
    <source>
        <dbReference type="SAM" id="MobiDB-lite"/>
    </source>
</evidence>
<accession>A0ABD5ZIX0</accession>
<dbReference type="AlphaFoldDB" id="A0ABD5ZIX0"/>
<evidence type="ECO:0000313" key="3">
    <source>
        <dbReference type="Proteomes" id="UP001596481"/>
    </source>
</evidence>
<dbReference type="Proteomes" id="UP001596481">
    <property type="component" value="Unassembled WGS sequence"/>
</dbReference>
<organism evidence="2 3">
    <name type="scientific">Haloferax namakaokahaiae</name>
    <dbReference type="NCBI Taxonomy" id="1748331"/>
    <lineage>
        <taxon>Archaea</taxon>
        <taxon>Methanobacteriati</taxon>
        <taxon>Methanobacteriota</taxon>
        <taxon>Stenosarchaea group</taxon>
        <taxon>Halobacteria</taxon>
        <taxon>Halobacteriales</taxon>
        <taxon>Haloferacaceae</taxon>
        <taxon>Haloferax</taxon>
    </lineage>
</organism>
<comment type="caution">
    <text evidence="2">The sequence shown here is derived from an EMBL/GenBank/DDBJ whole genome shotgun (WGS) entry which is preliminary data.</text>
</comment>
<feature type="region of interest" description="Disordered" evidence="1">
    <location>
        <begin position="1"/>
        <end position="23"/>
    </location>
</feature>
<reference evidence="2 3" key="1">
    <citation type="journal article" date="2019" name="Int. J. Syst. Evol. Microbiol.">
        <title>The Global Catalogue of Microorganisms (GCM) 10K type strain sequencing project: providing services to taxonomists for standard genome sequencing and annotation.</title>
        <authorList>
            <consortium name="The Broad Institute Genomics Platform"/>
            <consortium name="The Broad Institute Genome Sequencing Center for Infectious Disease"/>
            <person name="Wu L."/>
            <person name="Ma J."/>
        </authorList>
    </citation>
    <scope>NUCLEOTIDE SEQUENCE [LARGE SCALE GENOMIC DNA]</scope>
    <source>
        <strain evidence="2 3">DSM 29988</strain>
    </source>
</reference>
<keyword evidence="3" id="KW-1185">Reference proteome</keyword>
<name>A0ABD5ZIX0_9EURY</name>
<protein>
    <submittedName>
        <fullName evidence="2">Uncharacterized protein</fullName>
    </submittedName>
</protein>
<evidence type="ECO:0000313" key="2">
    <source>
        <dbReference type="EMBL" id="MFC7205260.1"/>
    </source>
</evidence>
<sequence>MGHQPAPRATPCPERAASTQAGFASDDRVYEGVVTDSVLGAGAPGCCE</sequence>
<dbReference type="RefSeq" id="WP_390225786.1">
    <property type="nucleotide sequence ID" value="NZ_JBHTAA010000014.1"/>
</dbReference>
<dbReference type="EMBL" id="JBHTAA010000014">
    <property type="protein sequence ID" value="MFC7205260.1"/>
    <property type="molecule type" value="Genomic_DNA"/>
</dbReference>